<dbReference type="KEGG" id="rsin:B6N60_03958"/>
<organism evidence="2 3">
    <name type="scientific">Richelia sinica FACHB-800</name>
    <dbReference type="NCBI Taxonomy" id="1357546"/>
    <lineage>
        <taxon>Bacteria</taxon>
        <taxon>Bacillati</taxon>
        <taxon>Cyanobacteriota</taxon>
        <taxon>Cyanophyceae</taxon>
        <taxon>Nostocales</taxon>
        <taxon>Nostocaceae</taxon>
        <taxon>Richelia</taxon>
    </lineage>
</organism>
<dbReference type="Proteomes" id="UP000683511">
    <property type="component" value="Chromosome"/>
</dbReference>
<dbReference type="InterPro" id="IPR048028">
    <property type="entry name" value="Psb34-like"/>
</dbReference>
<keyword evidence="1" id="KW-0472">Membrane</keyword>
<name>A0A975Y6G9_9NOST</name>
<evidence type="ECO:0008006" key="4">
    <source>
        <dbReference type="Google" id="ProtNLM"/>
    </source>
</evidence>
<proteinExistence type="predicted"/>
<keyword evidence="1" id="KW-0812">Transmembrane</keyword>
<sequence>MYTTINEEGILNNYATEPEMYFAEYPSPEQQGRYALQGGLAVLFVTTLVLIGLGVS</sequence>
<feature type="transmembrane region" description="Helical" evidence="1">
    <location>
        <begin position="34"/>
        <end position="55"/>
    </location>
</feature>
<dbReference type="AlphaFoldDB" id="A0A975Y6G9"/>
<accession>A0A975Y6G9</accession>
<reference evidence="2" key="1">
    <citation type="submission" date="2017-04" db="EMBL/GenBank/DDBJ databases">
        <title>Genome deletions in a multicellular cyanobacterial endosymbiont for morphological adaptation in marine diatoms.</title>
        <authorList>
            <person name="Wang Y."/>
            <person name="Gao H."/>
            <person name="Li R."/>
            <person name="Xu X."/>
        </authorList>
    </citation>
    <scope>NUCLEOTIDE SEQUENCE</scope>
    <source>
        <strain evidence="2">FACHB 800</strain>
    </source>
</reference>
<evidence type="ECO:0000313" key="3">
    <source>
        <dbReference type="Proteomes" id="UP000683511"/>
    </source>
</evidence>
<dbReference type="Pfam" id="PF26394">
    <property type="entry name" value="Psb34"/>
    <property type="match status" value="1"/>
</dbReference>
<evidence type="ECO:0000313" key="2">
    <source>
        <dbReference type="EMBL" id="QXE25244.1"/>
    </source>
</evidence>
<evidence type="ECO:0000256" key="1">
    <source>
        <dbReference type="SAM" id="Phobius"/>
    </source>
</evidence>
<dbReference type="EMBL" id="CP021056">
    <property type="protein sequence ID" value="QXE25244.1"/>
    <property type="molecule type" value="Genomic_DNA"/>
</dbReference>
<keyword evidence="1" id="KW-1133">Transmembrane helix</keyword>
<keyword evidence="3" id="KW-1185">Reference proteome</keyword>
<gene>
    <name evidence="2" type="ORF">B6N60_03958</name>
</gene>
<dbReference type="NCBIfam" id="NF033486">
    <property type="entry name" value="harvest_ssl1498"/>
    <property type="match status" value="1"/>
</dbReference>
<protein>
    <recommendedName>
        <fullName evidence="4">Ssl1498 family light-harvesting-like protein</fullName>
    </recommendedName>
</protein>
<dbReference type="RefSeq" id="WP_190603502.1">
    <property type="nucleotide sequence ID" value="NZ_CP021056.1"/>
</dbReference>